<dbReference type="Proteomes" id="UP000770661">
    <property type="component" value="Unassembled WGS sequence"/>
</dbReference>
<protein>
    <submittedName>
        <fullName evidence="4">Uncharacterized protein</fullName>
    </submittedName>
</protein>
<dbReference type="OrthoDB" id="6365086at2759"/>
<keyword evidence="2" id="KW-1133">Transmembrane helix</keyword>
<organism evidence="4 5">
    <name type="scientific">Chionoecetes opilio</name>
    <name type="common">Atlantic snow crab</name>
    <name type="synonym">Cancer opilio</name>
    <dbReference type="NCBI Taxonomy" id="41210"/>
    <lineage>
        <taxon>Eukaryota</taxon>
        <taxon>Metazoa</taxon>
        <taxon>Ecdysozoa</taxon>
        <taxon>Arthropoda</taxon>
        <taxon>Crustacea</taxon>
        <taxon>Multicrustacea</taxon>
        <taxon>Malacostraca</taxon>
        <taxon>Eumalacostraca</taxon>
        <taxon>Eucarida</taxon>
        <taxon>Decapoda</taxon>
        <taxon>Pleocyemata</taxon>
        <taxon>Brachyura</taxon>
        <taxon>Eubrachyura</taxon>
        <taxon>Majoidea</taxon>
        <taxon>Majidae</taxon>
        <taxon>Chionoecetes</taxon>
    </lineage>
</organism>
<feature type="signal peptide" evidence="3">
    <location>
        <begin position="1"/>
        <end position="26"/>
    </location>
</feature>
<keyword evidence="2" id="KW-0812">Transmembrane</keyword>
<feature type="compositionally biased region" description="Polar residues" evidence="1">
    <location>
        <begin position="436"/>
        <end position="458"/>
    </location>
</feature>
<reference evidence="4" key="1">
    <citation type="submission" date="2020-07" db="EMBL/GenBank/DDBJ databases">
        <title>The High-quality genome of the commercially important snow crab, Chionoecetes opilio.</title>
        <authorList>
            <person name="Jeong J.-H."/>
            <person name="Ryu S."/>
        </authorList>
    </citation>
    <scope>NUCLEOTIDE SEQUENCE</scope>
    <source>
        <strain evidence="4">MADBK_172401_WGS</strain>
        <tissue evidence="4">Digestive gland</tissue>
    </source>
</reference>
<comment type="caution">
    <text evidence="4">The sequence shown here is derived from an EMBL/GenBank/DDBJ whole genome shotgun (WGS) entry which is preliminary data.</text>
</comment>
<keyword evidence="2" id="KW-0472">Membrane</keyword>
<name>A0A8J5D1A0_CHIOP</name>
<feature type="region of interest" description="Disordered" evidence="1">
    <location>
        <begin position="67"/>
        <end position="95"/>
    </location>
</feature>
<dbReference type="AlphaFoldDB" id="A0A8J5D1A0"/>
<feature type="transmembrane region" description="Helical" evidence="2">
    <location>
        <begin position="140"/>
        <end position="159"/>
    </location>
</feature>
<evidence type="ECO:0000313" key="5">
    <source>
        <dbReference type="Proteomes" id="UP000770661"/>
    </source>
</evidence>
<feature type="region of interest" description="Disordered" evidence="1">
    <location>
        <begin position="420"/>
        <end position="566"/>
    </location>
</feature>
<gene>
    <name evidence="4" type="ORF">GWK47_039553</name>
</gene>
<feature type="compositionally biased region" description="Acidic residues" evidence="1">
    <location>
        <begin position="265"/>
        <end position="282"/>
    </location>
</feature>
<dbReference type="EMBL" id="JACEEZ010006218">
    <property type="protein sequence ID" value="KAG0724935.1"/>
    <property type="molecule type" value="Genomic_DNA"/>
</dbReference>
<evidence type="ECO:0000256" key="3">
    <source>
        <dbReference type="SAM" id="SignalP"/>
    </source>
</evidence>
<evidence type="ECO:0000256" key="1">
    <source>
        <dbReference type="SAM" id="MobiDB-lite"/>
    </source>
</evidence>
<keyword evidence="5" id="KW-1185">Reference proteome</keyword>
<feature type="compositionally biased region" description="Basic and acidic residues" evidence="1">
    <location>
        <begin position="494"/>
        <end position="505"/>
    </location>
</feature>
<sequence length="584" mass="65835">MLNAKSNIYIFFYLVIALHIPRGIESASDLWCGTGCHEPEADACSVGVSVDARLECEVHHCVDNMKSPRTRQPPVSPAYDTRNDSGRMSEGETRTQQQAKEARRLALAELQVVRWVASQGVVKGLYEGLKPRYLILRQTAILGWFLVIYEALAIWWWTFLHSLPWPQPLLALLEVVDGRVVAVLEGAQQRLEWWWDAAGVRLMWLRESLLSTLDNYLTKIDAILLRVQDAVIAALTYLLRPLAGLYRRVVPATQAGSRPRRGEELESDLNGDEDTEFGDDYLSDASTDSRRLLKSGQRGMSYGRQGTTAMAEGKFREAMYHRVNNELRLMRKNSIRFSYGIATYAKQMVEPRVRPYADSFQESYQKWARDHEIQEMMKPLQEEWSTNRPPIAKILSLAQALCVVCLAFLLRLAKGKRSRRTRSMRSESLRRRAQNLACTTNSQLSLSPTALQQSSEPTPSRPLVVPESLQEAALKEDDEYLDGSPAKDSALGSEDNRSDLLDSDHIISPIDEEHDSEGDAPAAAPKRRNGVAPRSIRVSPVTVKEEGQVSPKQKKGVTIMTPQTTKNHGYKKVSKFNKKVTTII</sequence>
<proteinExistence type="predicted"/>
<keyword evidence="3" id="KW-0732">Signal</keyword>
<evidence type="ECO:0000313" key="4">
    <source>
        <dbReference type="EMBL" id="KAG0724935.1"/>
    </source>
</evidence>
<accession>A0A8J5D1A0</accession>
<feature type="compositionally biased region" description="Basic and acidic residues" evidence="1">
    <location>
        <begin position="81"/>
        <end position="93"/>
    </location>
</feature>
<feature type="chain" id="PRO_5035171437" evidence="3">
    <location>
        <begin position="27"/>
        <end position="584"/>
    </location>
</feature>
<feature type="region of interest" description="Disordered" evidence="1">
    <location>
        <begin position="257"/>
        <end position="283"/>
    </location>
</feature>
<evidence type="ECO:0000256" key="2">
    <source>
        <dbReference type="SAM" id="Phobius"/>
    </source>
</evidence>